<keyword evidence="10" id="KW-1185">Reference proteome</keyword>
<protein>
    <submittedName>
        <fullName evidence="9">TonB-dependent receptor</fullName>
    </submittedName>
</protein>
<accession>A0ABR8Y4W3</accession>
<comment type="caution">
    <text evidence="9">The sequence shown here is derived from an EMBL/GenBank/DDBJ whole genome shotgun (WGS) entry which is preliminary data.</text>
</comment>
<reference evidence="9 10" key="1">
    <citation type="submission" date="2020-08" db="EMBL/GenBank/DDBJ databases">
        <title>A Genomic Blueprint of the Chicken Gut Microbiome.</title>
        <authorList>
            <person name="Gilroy R."/>
            <person name="Ravi A."/>
            <person name="Getino M."/>
            <person name="Pursley I."/>
            <person name="Horton D.L."/>
            <person name="Alikhan N.-F."/>
            <person name="Baker D."/>
            <person name="Gharbi K."/>
            <person name="Hall N."/>
            <person name="Watson M."/>
            <person name="Adriaenssens E.M."/>
            <person name="Foster-Nyarko E."/>
            <person name="Jarju S."/>
            <person name="Secka A."/>
            <person name="Antonio M."/>
            <person name="Oren A."/>
            <person name="Chaudhuri R."/>
            <person name="La Ragione R.M."/>
            <person name="Hildebrand F."/>
            <person name="Pallen M.J."/>
        </authorList>
    </citation>
    <scope>NUCLEOTIDE SEQUENCE [LARGE SCALE GENOMIC DNA]</scope>
    <source>
        <strain evidence="9 10">Sa1CVN1</strain>
    </source>
</reference>
<dbReference type="EMBL" id="JACSPP010000004">
    <property type="protein sequence ID" value="MBD8039245.1"/>
    <property type="molecule type" value="Genomic_DNA"/>
</dbReference>
<comment type="similarity">
    <text evidence="7">Belongs to the TonB-dependent receptor family.</text>
</comment>
<evidence type="ECO:0000256" key="1">
    <source>
        <dbReference type="ARBA" id="ARBA00004571"/>
    </source>
</evidence>
<dbReference type="Gene3D" id="2.60.40.1120">
    <property type="entry name" value="Carboxypeptidase-like, regulatory domain"/>
    <property type="match status" value="1"/>
</dbReference>
<dbReference type="Proteomes" id="UP000620874">
    <property type="component" value="Unassembled WGS sequence"/>
</dbReference>
<keyword evidence="9" id="KW-0675">Receptor</keyword>
<evidence type="ECO:0000256" key="6">
    <source>
        <dbReference type="ARBA" id="ARBA00023237"/>
    </source>
</evidence>
<evidence type="ECO:0000256" key="7">
    <source>
        <dbReference type="PROSITE-ProRule" id="PRU01360"/>
    </source>
</evidence>
<evidence type="ECO:0000256" key="5">
    <source>
        <dbReference type="ARBA" id="ARBA00023136"/>
    </source>
</evidence>
<feature type="domain" description="TonB-dependent receptor plug" evidence="8">
    <location>
        <begin position="135"/>
        <end position="241"/>
    </location>
</feature>
<dbReference type="InterPro" id="IPR023996">
    <property type="entry name" value="TonB-dep_OMP_SusC/RagA"/>
</dbReference>
<keyword evidence="4 7" id="KW-0812">Transmembrane</keyword>
<dbReference type="PROSITE" id="PS52016">
    <property type="entry name" value="TONB_DEPENDENT_REC_3"/>
    <property type="match status" value="1"/>
</dbReference>
<dbReference type="InterPro" id="IPR023997">
    <property type="entry name" value="TonB-dep_OMP_SusC/RagA_CS"/>
</dbReference>
<dbReference type="SUPFAM" id="SSF56935">
    <property type="entry name" value="Porins"/>
    <property type="match status" value="1"/>
</dbReference>
<dbReference type="InterPro" id="IPR012910">
    <property type="entry name" value="Plug_dom"/>
</dbReference>
<name>A0ABR8Y4W3_9BACT</name>
<evidence type="ECO:0000256" key="2">
    <source>
        <dbReference type="ARBA" id="ARBA00022448"/>
    </source>
</evidence>
<keyword evidence="6 7" id="KW-0998">Cell outer membrane</keyword>
<evidence type="ECO:0000313" key="10">
    <source>
        <dbReference type="Proteomes" id="UP000620874"/>
    </source>
</evidence>
<keyword evidence="3 7" id="KW-1134">Transmembrane beta strand</keyword>
<dbReference type="NCBIfam" id="TIGR04057">
    <property type="entry name" value="SusC_RagA_signa"/>
    <property type="match status" value="1"/>
</dbReference>
<gene>
    <name evidence="9" type="ORF">H9625_02055</name>
</gene>
<proteinExistence type="inferred from homology"/>
<dbReference type="Pfam" id="PF13715">
    <property type="entry name" value="CarbopepD_reg_2"/>
    <property type="match status" value="1"/>
</dbReference>
<evidence type="ECO:0000256" key="3">
    <source>
        <dbReference type="ARBA" id="ARBA00022452"/>
    </source>
</evidence>
<keyword evidence="5 7" id="KW-0472">Membrane</keyword>
<dbReference type="Gene3D" id="2.40.170.20">
    <property type="entry name" value="TonB-dependent receptor, beta-barrel domain"/>
    <property type="match status" value="1"/>
</dbReference>
<dbReference type="Gene3D" id="2.170.130.10">
    <property type="entry name" value="TonB-dependent receptor, plug domain"/>
    <property type="match status" value="1"/>
</dbReference>
<keyword evidence="2 7" id="KW-0813">Transport</keyword>
<dbReference type="InterPro" id="IPR008969">
    <property type="entry name" value="CarboxyPept-like_regulatory"/>
</dbReference>
<evidence type="ECO:0000256" key="4">
    <source>
        <dbReference type="ARBA" id="ARBA00022692"/>
    </source>
</evidence>
<evidence type="ECO:0000313" key="9">
    <source>
        <dbReference type="EMBL" id="MBD8039245.1"/>
    </source>
</evidence>
<dbReference type="NCBIfam" id="TIGR04056">
    <property type="entry name" value="OMP_RagA_SusC"/>
    <property type="match status" value="1"/>
</dbReference>
<comment type="subcellular location">
    <subcellularLocation>
        <location evidence="1 7">Cell outer membrane</location>
        <topology evidence="1 7">Multi-pass membrane protein</topology>
    </subcellularLocation>
</comment>
<dbReference type="InterPro" id="IPR036942">
    <property type="entry name" value="Beta-barrel_TonB_sf"/>
</dbReference>
<evidence type="ECO:0000259" key="8">
    <source>
        <dbReference type="Pfam" id="PF07715"/>
    </source>
</evidence>
<dbReference type="InterPro" id="IPR037066">
    <property type="entry name" value="Plug_dom_sf"/>
</dbReference>
<organism evidence="9 10">
    <name type="scientific">Phocaeicola intestinalis</name>
    <dbReference type="NCBI Taxonomy" id="2762212"/>
    <lineage>
        <taxon>Bacteria</taxon>
        <taxon>Pseudomonadati</taxon>
        <taxon>Bacteroidota</taxon>
        <taxon>Bacteroidia</taxon>
        <taxon>Bacteroidales</taxon>
        <taxon>Bacteroidaceae</taxon>
        <taxon>Phocaeicola</taxon>
    </lineage>
</organism>
<dbReference type="Pfam" id="PF07715">
    <property type="entry name" value="Plug"/>
    <property type="match status" value="1"/>
</dbReference>
<dbReference type="SUPFAM" id="SSF49464">
    <property type="entry name" value="Carboxypeptidase regulatory domain-like"/>
    <property type="match status" value="1"/>
</dbReference>
<sequence>MKNIRQQFLMKHSPEWRKVLQVRGILFFLLLCCSLTATAQGKFVVSGKVLDNNDEPLIGATIALKGNTSVGTVADFDGNFTLELPEKNATLTVSYIGFLSQDVEVKGRNMIVIRLREDSEMLDEVVVVGYGQQKKESVVGAITQTKGEVLQRAGGVSDIGAALTGNLPGVITTASSGLPGEEEPQIVIRGSSSWNNSSPLVLVDGIERPMSSVDINSVESISVLKDASATAVYGVKGANGVILITTKRGQEGKAQINVSAQATMKVPSKLPNKLDSYDALRMRNIAIEHELALSNALGTGAWDYITPFSEISKYRNQTNLADYERYPNVDWQDVLFKDYTMSYNASLNVSGGTQFVRYFVGADFLHEGDLFNVMDNGRGYSGGFGYNRINVRSNLDFSLTKTTTLKVNIAGSNGAKKTPWGYTNSGDWAIAQYWAGAYSTPPDVFLPQYSDGSWGYYPGVSNVSNSAANLALAGRMNTTTTRINTDFTLEQDLSFITKGLRARAMVSWDNVFVEINRGVNDLFNDPIYKWINPETGMTVNKVTEYTQDKFDPTNPIMWTTSGGEVDNNATQRNMNYQVQLDWAREFGDHNVTAMGLFSRQETATGSIIPNRREDWAFRGTYNYANKYFFEYNGAYNGSEKFSPEYRFAFFNSGAIGWMISEEKFMGFSKKWLDMLKIRASYGEIGDDNVTDRWLYLSQWGVGGGTNGATPMALNQAISPYTWYRETTVGNPDIHWETVKKFNLGIDYSFLNGLFAGTVEVFRDKRTDVIVTSGDRAVPFYFGMDAPAANLGKVKTHGYELELRVNKVFANEMRLWGNFNMTHAVNEIIQRDDPLLQPAYQKEAGFSIGQNHAHIDAGFMGNYDQIYGSPAHDTNENQKLPGDYYIVDFNADGVVDAQDSAPYGYSSTPQNTYSATVGFEWKGFSAFVQFYGVTNVTRDVNLTSFANRLNTVYDQGNWWSKNEGNPEVVIPRFTTTPSYNTGTQNLYDGSFIRLKNAEIAYTFDGGWVQKLGVRNLKVFLNGNNLWVWTRMPDDRESNFSGASNQGAYPTMKRFNLGIKFTL</sequence>
<dbReference type="InterPro" id="IPR039426">
    <property type="entry name" value="TonB-dep_rcpt-like"/>
</dbReference>